<sequence length="115" mass="12663">MVLHDISPLTSGVVKSQGMTLLDAILQTKSNIDNVVLFVTVGITAGGYPYVTPTVGQIWPCPQMITSQQTYMIVRPDIFKFNITGQSCDILQKALTRYMSIMFHTPAAKKVISIN</sequence>
<comment type="caution">
    <text evidence="2">The sequence shown here is derived from an EMBL/GenBank/DDBJ whole genome shotgun (WGS) entry which is preliminary data.</text>
</comment>
<evidence type="ECO:0000313" key="2">
    <source>
        <dbReference type="EMBL" id="KAK7084867.1"/>
    </source>
</evidence>
<proteinExistence type="predicted"/>
<accession>A0AAN8XIA6</accession>
<reference evidence="2 3" key="1">
    <citation type="submission" date="2023-11" db="EMBL/GenBank/DDBJ databases">
        <title>Halocaridina rubra genome assembly.</title>
        <authorList>
            <person name="Smith C."/>
        </authorList>
    </citation>
    <scope>NUCLEOTIDE SEQUENCE [LARGE SCALE GENOMIC DNA]</scope>
    <source>
        <strain evidence="2">EP-1</strain>
        <tissue evidence="2">Whole</tissue>
    </source>
</reference>
<dbReference type="Gene3D" id="3.30.379.10">
    <property type="entry name" value="Chitobiase/beta-hexosaminidase domain 2-like"/>
    <property type="match status" value="1"/>
</dbReference>
<dbReference type="AlphaFoldDB" id="A0AAN8XIA6"/>
<dbReference type="SUPFAM" id="SSF55545">
    <property type="entry name" value="beta-N-acetylhexosaminidase-like domain"/>
    <property type="match status" value="1"/>
</dbReference>
<gene>
    <name evidence="2" type="ORF">SK128_002481</name>
</gene>
<dbReference type="InterPro" id="IPR029018">
    <property type="entry name" value="Hex-like_dom2"/>
</dbReference>
<protein>
    <submittedName>
        <fullName evidence="2">Uncharacterized protein</fullName>
    </submittedName>
</protein>
<keyword evidence="3" id="KW-1185">Reference proteome</keyword>
<evidence type="ECO:0000313" key="3">
    <source>
        <dbReference type="Proteomes" id="UP001381693"/>
    </source>
</evidence>
<name>A0AAN8XIA6_HALRR</name>
<organism evidence="2 3">
    <name type="scientific">Halocaridina rubra</name>
    <name type="common">Hawaiian red shrimp</name>
    <dbReference type="NCBI Taxonomy" id="373956"/>
    <lineage>
        <taxon>Eukaryota</taxon>
        <taxon>Metazoa</taxon>
        <taxon>Ecdysozoa</taxon>
        <taxon>Arthropoda</taxon>
        <taxon>Crustacea</taxon>
        <taxon>Multicrustacea</taxon>
        <taxon>Malacostraca</taxon>
        <taxon>Eumalacostraca</taxon>
        <taxon>Eucarida</taxon>
        <taxon>Decapoda</taxon>
        <taxon>Pleocyemata</taxon>
        <taxon>Caridea</taxon>
        <taxon>Atyoidea</taxon>
        <taxon>Atyidae</taxon>
        <taxon>Halocaridina</taxon>
    </lineage>
</organism>
<dbReference type="Proteomes" id="UP001381693">
    <property type="component" value="Unassembled WGS sequence"/>
</dbReference>
<dbReference type="EMBL" id="JAXCGZ010001959">
    <property type="protein sequence ID" value="KAK7084867.1"/>
    <property type="molecule type" value="Genomic_DNA"/>
</dbReference>
<keyword evidence="1" id="KW-0378">Hydrolase</keyword>
<dbReference type="GO" id="GO:0016787">
    <property type="term" value="F:hydrolase activity"/>
    <property type="evidence" value="ECO:0007669"/>
    <property type="project" value="UniProtKB-KW"/>
</dbReference>
<evidence type="ECO:0000256" key="1">
    <source>
        <dbReference type="ARBA" id="ARBA00022801"/>
    </source>
</evidence>